<dbReference type="GO" id="GO:0016020">
    <property type="term" value="C:membrane"/>
    <property type="evidence" value="ECO:0007669"/>
    <property type="project" value="InterPro"/>
</dbReference>
<dbReference type="GO" id="GO:0015990">
    <property type="term" value="P:electron transport coupled proton transport"/>
    <property type="evidence" value="ECO:0007669"/>
    <property type="project" value="TreeGrafter"/>
</dbReference>
<dbReference type="InterPro" id="IPR036927">
    <property type="entry name" value="Cyt_c_oxase-like_su1_sf"/>
</dbReference>
<feature type="domain" description="Cytochrome oxidase subunit I profile" evidence="4">
    <location>
        <begin position="1"/>
        <end position="92"/>
    </location>
</feature>
<dbReference type="GO" id="GO:0004129">
    <property type="term" value="F:cytochrome-c oxidase activity"/>
    <property type="evidence" value="ECO:0007669"/>
    <property type="project" value="InterPro"/>
</dbReference>
<dbReference type="Gene3D" id="1.20.210.10">
    <property type="entry name" value="Cytochrome c oxidase-like, subunit I domain"/>
    <property type="match status" value="1"/>
</dbReference>
<keyword evidence="3" id="KW-0812">Transmembrane</keyword>
<keyword evidence="2" id="KW-0249">Electron transport</keyword>
<dbReference type="AlphaFoldDB" id="A0A5S9M7E4"/>
<feature type="transmembrane region" description="Helical" evidence="3">
    <location>
        <begin position="60"/>
        <end position="80"/>
    </location>
</feature>
<dbReference type="GO" id="GO:0022904">
    <property type="term" value="P:respiratory electron transport chain"/>
    <property type="evidence" value="ECO:0007669"/>
    <property type="project" value="TreeGrafter"/>
</dbReference>
<protein>
    <recommendedName>
        <fullName evidence="4">Cytochrome oxidase subunit I profile domain-containing protein</fullName>
    </recommendedName>
</protein>
<dbReference type="Pfam" id="PF00115">
    <property type="entry name" value="COX1"/>
    <property type="match status" value="1"/>
</dbReference>
<evidence type="ECO:0000256" key="2">
    <source>
        <dbReference type="ARBA" id="ARBA00022982"/>
    </source>
</evidence>
<dbReference type="EMBL" id="AP021906">
    <property type="protein sequence ID" value="BBP89053.1"/>
    <property type="molecule type" value="Genomic_DNA"/>
</dbReference>
<organism evidence="5 6">
    <name type="scientific">Bacillus safensis</name>
    <dbReference type="NCBI Taxonomy" id="561879"/>
    <lineage>
        <taxon>Bacteria</taxon>
        <taxon>Bacillati</taxon>
        <taxon>Bacillota</taxon>
        <taxon>Bacilli</taxon>
        <taxon>Bacillales</taxon>
        <taxon>Bacillaceae</taxon>
        <taxon>Bacillus</taxon>
    </lineage>
</organism>
<dbReference type="SUPFAM" id="SSF81442">
    <property type="entry name" value="Cytochrome c oxidase subunit I-like"/>
    <property type="match status" value="1"/>
</dbReference>
<keyword evidence="3" id="KW-1133">Transmembrane helix</keyword>
<keyword evidence="3" id="KW-0472">Membrane</keyword>
<name>A0A5S9M7E4_BACIA</name>
<evidence type="ECO:0000256" key="1">
    <source>
        <dbReference type="ARBA" id="ARBA00022660"/>
    </source>
</evidence>
<dbReference type="InterPro" id="IPR000883">
    <property type="entry name" value="Cyt_C_Oxase_1"/>
</dbReference>
<evidence type="ECO:0000313" key="6">
    <source>
        <dbReference type="Proteomes" id="UP000464658"/>
    </source>
</evidence>
<accession>A0A5S9M7E4</accession>
<dbReference type="PANTHER" id="PTHR10422:SF44">
    <property type="entry name" value="CYTOCHROME C OXIDASE SUBUNIT 1"/>
    <property type="match status" value="1"/>
</dbReference>
<dbReference type="PRINTS" id="PR01165">
    <property type="entry name" value="CYCOXIDASEI"/>
</dbReference>
<gene>
    <name evidence="5" type="ORF">BsIDN1_26710</name>
</gene>
<feature type="transmembrane region" description="Helical" evidence="3">
    <location>
        <begin position="18"/>
        <end position="40"/>
    </location>
</feature>
<dbReference type="InterPro" id="IPR023616">
    <property type="entry name" value="Cyt_c_oxase-like_su1_dom"/>
</dbReference>
<reference evidence="5 6" key="1">
    <citation type="submission" date="2019-12" db="EMBL/GenBank/DDBJ databases">
        <title>Full genome sequence of a Bacillus safensis strain isolated from commercially available natto in Indonesia.</title>
        <authorList>
            <person name="Yoshida M."/>
            <person name="Uomi M."/>
            <person name="Waturangi D."/>
            <person name="Ekaputri J.J."/>
            <person name="Setiamarga D.H.E."/>
        </authorList>
    </citation>
    <scope>NUCLEOTIDE SEQUENCE [LARGE SCALE GENOMIC DNA]</scope>
    <source>
        <strain evidence="5 6">IDN1</strain>
    </source>
</reference>
<keyword evidence="1" id="KW-0679">Respiratory chain</keyword>
<dbReference type="Proteomes" id="UP000464658">
    <property type="component" value="Chromosome"/>
</dbReference>
<dbReference type="PROSITE" id="PS50855">
    <property type="entry name" value="COX1"/>
    <property type="match status" value="1"/>
</dbReference>
<sequence length="92" mass="10181">MALSYGIILTTVDHKKIAILYLVAGDFFFFLVGGIEAMFIRIQLAIPESDFVSAGVYNEIMTMHGTTMIFLAAMPLFICINECGCTNSNWCT</sequence>
<keyword evidence="1" id="KW-0813">Transport</keyword>
<proteinExistence type="predicted"/>
<dbReference type="PANTHER" id="PTHR10422">
    <property type="entry name" value="CYTOCHROME C OXIDASE SUBUNIT 1"/>
    <property type="match status" value="1"/>
</dbReference>
<evidence type="ECO:0000313" key="5">
    <source>
        <dbReference type="EMBL" id="BBP89053.1"/>
    </source>
</evidence>
<evidence type="ECO:0000259" key="4">
    <source>
        <dbReference type="PROSITE" id="PS50855"/>
    </source>
</evidence>
<dbReference type="GO" id="GO:0020037">
    <property type="term" value="F:heme binding"/>
    <property type="evidence" value="ECO:0007669"/>
    <property type="project" value="InterPro"/>
</dbReference>
<dbReference type="GO" id="GO:0009060">
    <property type="term" value="P:aerobic respiration"/>
    <property type="evidence" value="ECO:0007669"/>
    <property type="project" value="InterPro"/>
</dbReference>
<evidence type="ECO:0000256" key="3">
    <source>
        <dbReference type="SAM" id="Phobius"/>
    </source>
</evidence>